<keyword evidence="1" id="KW-0472">Membrane</keyword>
<dbReference type="Proteomes" id="UP000279259">
    <property type="component" value="Unassembled WGS sequence"/>
</dbReference>
<keyword evidence="2" id="KW-0732">Signal</keyword>
<proteinExistence type="predicted"/>
<gene>
    <name evidence="3" type="ORF">EHS25_008108</name>
</gene>
<feature type="transmembrane region" description="Helical" evidence="1">
    <location>
        <begin position="171"/>
        <end position="193"/>
    </location>
</feature>
<keyword evidence="1" id="KW-1133">Transmembrane helix</keyword>
<accession>A0A427YNL1</accession>
<reference evidence="3 4" key="1">
    <citation type="submission" date="2018-11" db="EMBL/GenBank/DDBJ databases">
        <title>Genome sequence of Saitozyma podzolica DSM 27192.</title>
        <authorList>
            <person name="Aliyu H."/>
            <person name="Gorte O."/>
            <person name="Ochsenreither K."/>
        </authorList>
    </citation>
    <scope>NUCLEOTIDE SEQUENCE [LARGE SCALE GENOMIC DNA]</scope>
    <source>
        <strain evidence="3 4">DSM 27192</strain>
    </source>
</reference>
<dbReference type="OrthoDB" id="2576310at2759"/>
<sequence length="194" mass="19246">MRLALASFVSSLLLAAGAAAQGQYTTTLPWANGDTVVVSVSTNALGVATTKTVSTLGGNAAVTTGTTTNTKTTKTTAGAPTTTAQRVVGQDTTAAPMRTTTYWYDPGDGVWVEATWTASVTDNPTVATANVPAGTVQDYNNYQTSVNSVVYASATAANALVSSGAGPRNDVWGGAGLGAVVVGAVGGIAGVVLL</sequence>
<feature type="signal peptide" evidence="2">
    <location>
        <begin position="1"/>
        <end position="20"/>
    </location>
</feature>
<organism evidence="3 4">
    <name type="scientific">Saitozyma podzolica</name>
    <dbReference type="NCBI Taxonomy" id="1890683"/>
    <lineage>
        <taxon>Eukaryota</taxon>
        <taxon>Fungi</taxon>
        <taxon>Dikarya</taxon>
        <taxon>Basidiomycota</taxon>
        <taxon>Agaricomycotina</taxon>
        <taxon>Tremellomycetes</taxon>
        <taxon>Tremellales</taxon>
        <taxon>Trimorphomycetaceae</taxon>
        <taxon>Saitozyma</taxon>
    </lineage>
</organism>
<evidence type="ECO:0000256" key="1">
    <source>
        <dbReference type="SAM" id="Phobius"/>
    </source>
</evidence>
<evidence type="ECO:0000313" key="3">
    <source>
        <dbReference type="EMBL" id="RSH92663.1"/>
    </source>
</evidence>
<keyword evidence="4" id="KW-1185">Reference proteome</keyword>
<comment type="caution">
    <text evidence="3">The sequence shown here is derived from an EMBL/GenBank/DDBJ whole genome shotgun (WGS) entry which is preliminary data.</text>
</comment>
<keyword evidence="1" id="KW-0812">Transmembrane</keyword>
<dbReference type="AlphaFoldDB" id="A0A427YNL1"/>
<name>A0A427YNL1_9TREE</name>
<dbReference type="EMBL" id="RSCD01000005">
    <property type="protein sequence ID" value="RSH92663.1"/>
    <property type="molecule type" value="Genomic_DNA"/>
</dbReference>
<feature type="chain" id="PRO_5019061479" evidence="2">
    <location>
        <begin position="21"/>
        <end position="194"/>
    </location>
</feature>
<evidence type="ECO:0000256" key="2">
    <source>
        <dbReference type="SAM" id="SignalP"/>
    </source>
</evidence>
<evidence type="ECO:0000313" key="4">
    <source>
        <dbReference type="Proteomes" id="UP000279259"/>
    </source>
</evidence>
<protein>
    <submittedName>
        <fullName evidence="3">Uncharacterized protein</fullName>
    </submittedName>
</protein>